<evidence type="ECO:0000313" key="2">
    <source>
        <dbReference type="Proteomes" id="UP000242219"/>
    </source>
</evidence>
<organism evidence="1 2">
    <name type="scientific">Candidatus Brocadia sapporoensis</name>
    <dbReference type="NCBI Taxonomy" id="392547"/>
    <lineage>
        <taxon>Bacteria</taxon>
        <taxon>Pseudomonadati</taxon>
        <taxon>Planctomycetota</taxon>
        <taxon>Candidatus Brocadiia</taxon>
        <taxon>Candidatus Brocadiales</taxon>
        <taxon>Candidatus Brocadiaceae</taxon>
        <taxon>Candidatus Brocadia</taxon>
    </lineage>
</organism>
<dbReference type="Gene3D" id="3.10.20.860">
    <property type="match status" value="1"/>
</dbReference>
<accession>A0A1V6M3G6</accession>
<keyword evidence="2" id="KW-1185">Reference proteome</keyword>
<dbReference type="EMBL" id="MJUW02000017">
    <property type="protein sequence ID" value="OQD46962.1"/>
    <property type="molecule type" value="Genomic_DNA"/>
</dbReference>
<comment type="caution">
    <text evidence="1">The sequence shown here is derived from an EMBL/GenBank/DDBJ whole genome shotgun (WGS) entry which is preliminary data.</text>
</comment>
<gene>
    <name evidence="1" type="ORF">BIY37_00735</name>
</gene>
<protein>
    <submittedName>
        <fullName evidence="1">YgiT-type zinc finger domain-containing protein</fullName>
    </submittedName>
</protein>
<dbReference type="NCBIfam" id="TIGR03831">
    <property type="entry name" value="YgiT_finger"/>
    <property type="match status" value="1"/>
</dbReference>
<dbReference type="AlphaFoldDB" id="A0A1V6M3G6"/>
<reference evidence="1 2" key="1">
    <citation type="journal article" date="2016" name="Genome Announc.">
        <title>Draft Genome Sequence of the Anaerobic Ammonium-Oxidizing Bacterium 'Candidatus Brocadia sp. 40'.</title>
        <authorList>
            <person name="Ali M."/>
            <person name="Haroon M.F."/>
            <person name="Narita Y."/>
            <person name="Zhang L."/>
            <person name="Rangel Shaw D."/>
            <person name="Okabe S."/>
            <person name="Saikaly P.E."/>
        </authorList>
    </citation>
    <scope>NUCLEOTIDE SEQUENCE [LARGE SCALE GENOMIC DNA]</scope>
    <source>
        <strain evidence="1 2">40</strain>
    </source>
</reference>
<dbReference type="InterPro" id="IPR022453">
    <property type="entry name" value="Znf_MqsA-type"/>
</dbReference>
<dbReference type="Proteomes" id="UP000242219">
    <property type="component" value="Unassembled WGS sequence"/>
</dbReference>
<evidence type="ECO:0000313" key="1">
    <source>
        <dbReference type="EMBL" id="OQD46962.1"/>
    </source>
</evidence>
<name>A0A1V6M3G6_9BACT</name>
<proteinExistence type="predicted"/>
<dbReference type="RefSeq" id="WP_070065927.1">
    <property type="nucleotide sequence ID" value="NZ_MJUW02000017.1"/>
</dbReference>
<sequence>MKVCHFCGNKNLRKAQVQYTYRYNDNFLIVNDVPCEQCEFCGEQYFKGSVLKQIEKEFFSIYSHGKKVKKELIVPVEQFSEIHSSNN</sequence>